<proteinExistence type="predicted"/>
<dbReference type="InParanoid" id="Q7RQJ0"/>
<feature type="non-terminal residue" evidence="1">
    <location>
        <position position="10"/>
    </location>
</feature>
<dbReference type="EMBL" id="AABL01000292">
    <property type="protein sequence ID" value="EAA20307.1"/>
    <property type="molecule type" value="Genomic_DNA"/>
</dbReference>
<dbReference type="Proteomes" id="UP000008553">
    <property type="component" value="Unassembled WGS sequence"/>
</dbReference>
<comment type="caution">
    <text evidence="1">The sequence shown here is derived from an EMBL/GenBank/DDBJ whole genome shotgun (WGS) entry which is preliminary data.</text>
</comment>
<gene>
    <name evidence="1" type="ORF">PY01107</name>
</gene>
<name>Q7RQJ0_PLAYO</name>
<accession>Q7RQJ0</accession>
<sequence>MYNLLIECIL</sequence>
<evidence type="ECO:0000313" key="2">
    <source>
        <dbReference type="Proteomes" id="UP000008553"/>
    </source>
</evidence>
<evidence type="ECO:0000313" key="1">
    <source>
        <dbReference type="EMBL" id="EAA20307.1"/>
    </source>
</evidence>
<keyword evidence="2" id="KW-1185">Reference proteome</keyword>
<reference evidence="1 2" key="1">
    <citation type="journal article" date="2002" name="Nature">
        <title>Genome sequence and comparative analysis of the model rodent malaria parasite Plasmodium yoelii yoelii.</title>
        <authorList>
            <person name="Carlton J.M."/>
            <person name="Angiuoli S.V."/>
            <person name="Suh B.B."/>
            <person name="Kooij T.W."/>
            <person name="Pertea M."/>
            <person name="Silva J.C."/>
            <person name="Ermolaeva M.D."/>
            <person name="Allen J.E."/>
            <person name="Selengut J.D."/>
            <person name="Koo H.L."/>
            <person name="Peterson J.D."/>
            <person name="Pop M."/>
            <person name="Kosack D.S."/>
            <person name="Shumway M.F."/>
            <person name="Bidwell S.L."/>
            <person name="Shallom S.J."/>
            <person name="van Aken S.E."/>
            <person name="Riedmuller S.B."/>
            <person name="Feldblyum T.V."/>
            <person name="Cho J.K."/>
            <person name="Quackenbush J."/>
            <person name="Sedegah M."/>
            <person name="Shoaibi A."/>
            <person name="Cummings L.M."/>
            <person name="Florens L."/>
            <person name="Yates J.R."/>
            <person name="Raine J.D."/>
            <person name="Sinden R.E."/>
            <person name="Harris M.A."/>
            <person name="Cunningham D.A."/>
            <person name="Preiser P.R."/>
            <person name="Bergman L.W."/>
            <person name="Vaidya A.B."/>
            <person name="van Lin L.H."/>
            <person name="Janse C.J."/>
            <person name="Waters A.P."/>
            <person name="Smith H.O."/>
            <person name="White O.R."/>
            <person name="Salzberg S.L."/>
            <person name="Venter J.C."/>
            <person name="Fraser C.M."/>
            <person name="Hoffman S.L."/>
            <person name="Gardner M.J."/>
            <person name="Carucci D.J."/>
        </authorList>
    </citation>
    <scope>NUCLEOTIDE SEQUENCE [LARGE SCALE GENOMIC DNA]</scope>
    <source>
        <strain evidence="1 2">17XNL</strain>
    </source>
</reference>
<dbReference type="PaxDb" id="73239-Q7RQJ0"/>
<organism evidence="1 2">
    <name type="scientific">Plasmodium yoelii yoelii</name>
    <dbReference type="NCBI Taxonomy" id="73239"/>
    <lineage>
        <taxon>Eukaryota</taxon>
        <taxon>Sar</taxon>
        <taxon>Alveolata</taxon>
        <taxon>Apicomplexa</taxon>
        <taxon>Aconoidasida</taxon>
        <taxon>Haemosporida</taxon>
        <taxon>Plasmodiidae</taxon>
        <taxon>Plasmodium</taxon>
        <taxon>Plasmodium (Vinckeia)</taxon>
    </lineage>
</organism>
<protein>
    <submittedName>
        <fullName evidence="1">Uncharacterized protein</fullName>
    </submittedName>
</protein>